<feature type="binding site" evidence="7">
    <location>
        <position position="210"/>
    </location>
    <ligand>
        <name>NAD(+)</name>
        <dbReference type="ChEBI" id="CHEBI:57540"/>
    </ligand>
</feature>
<dbReference type="PROSITE" id="PS00074">
    <property type="entry name" value="GLFV_DEHYDROGENASE"/>
    <property type="match status" value="1"/>
</dbReference>
<evidence type="ECO:0000259" key="10">
    <source>
        <dbReference type="SMART" id="SM00839"/>
    </source>
</evidence>
<keyword evidence="7" id="KW-0520">NAD</keyword>
<feature type="binding site" evidence="7">
    <location>
        <position position="165"/>
    </location>
    <ligand>
        <name>substrate</name>
    </ligand>
</feature>
<keyword evidence="4 5" id="KW-0560">Oxidoreductase</keyword>
<feature type="binding site" evidence="7">
    <location>
        <position position="382"/>
    </location>
    <ligand>
        <name>substrate</name>
    </ligand>
</feature>
<feature type="binding site" evidence="7">
    <location>
        <position position="114"/>
    </location>
    <ligand>
        <name>substrate</name>
    </ligand>
</feature>
<dbReference type="KEGG" id="ohi:H8790_03070"/>
<feature type="domain" description="Glutamate/phenylalanine/leucine/valine/L-tryptophan dehydrogenase C-terminal" evidence="10">
    <location>
        <begin position="203"/>
        <end position="448"/>
    </location>
</feature>
<dbReference type="FunFam" id="1.10.285.10:FF:000001">
    <property type="entry name" value="Glutamate dehydrogenase"/>
    <property type="match status" value="1"/>
</dbReference>
<evidence type="ECO:0000256" key="4">
    <source>
        <dbReference type="ARBA" id="ARBA00023002"/>
    </source>
</evidence>
<dbReference type="PANTHER" id="PTHR43571">
    <property type="entry name" value="NADP-SPECIFIC GLUTAMATE DEHYDROGENASE 1-RELATED"/>
    <property type="match status" value="1"/>
</dbReference>
<dbReference type="Gene3D" id="3.40.50.10860">
    <property type="entry name" value="Leucine Dehydrogenase, chain A, domain 1"/>
    <property type="match status" value="1"/>
</dbReference>
<dbReference type="SMART" id="SM00839">
    <property type="entry name" value="ELFV_dehydrog"/>
    <property type="match status" value="1"/>
</dbReference>
<dbReference type="FunFam" id="3.40.50.10860:FF:000002">
    <property type="entry name" value="Glutamate dehydrogenase"/>
    <property type="match status" value="1"/>
</dbReference>
<gene>
    <name evidence="11" type="primary">gdhA</name>
    <name evidence="11" type="ORF">H8790_03070</name>
</gene>
<dbReference type="SUPFAM" id="SSF53223">
    <property type="entry name" value="Aminoacid dehydrogenase-like, N-terminal domain"/>
    <property type="match status" value="1"/>
</dbReference>
<evidence type="ECO:0000256" key="7">
    <source>
        <dbReference type="PIRSR" id="PIRSR000185-2"/>
    </source>
</evidence>
<evidence type="ECO:0000313" key="12">
    <source>
        <dbReference type="Proteomes" id="UP000515960"/>
    </source>
</evidence>
<keyword evidence="12" id="KW-1185">Reference proteome</keyword>
<dbReference type="Gene3D" id="3.40.50.720">
    <property type="entry name" value="NAD(P)-binding Rossmann-like Domain"/>
    <property type="match status" value="1"/>
</dbReference>
<dbReference type="FunFam" id="1.10.285.10:FF:000008">
    <property type="entry name" value="Glutamate dehydrogenase"/>
    <property type="match status" value="1"/>
</dbReference>
<feature type="site" description="Important for catalysis" evidence="8">
    <location>
        <position position="166"/>
    </location>
</feature>
<reference evidence="11 12" key="1">
    <citation type="submission" date="2020-08" db="EMBL/GenBank/DDBJ databases">
        <authorList>
            <person name="Liu C."/>
            <person name="Sun Q."/>
        </authorList>
    </citation>
    <scope>NUCLEOTIDE SEQUENCE [LARGE SCALE GENOMIC DNA]</scope>
    <source>
        <strain evidence="11 12">NSJ-62</strain>
    </source>
</reference>
<comment type="subunit">
    <text evidence="2">Homohexamer.</text>
</comment>
<evidence type="ECO:0000256" key="1">
    <source>
        <dbReference type="ARBA" id="ARBA00006382"/>
    </source>
</evidence>
<dbReference type="RefSeq" id="WP_187333553.1">
    <property type="nucleotide sequence ID" value="NZ_CP060490.1"/>
</dbReference>
<comment type="similarity">
    <text evidence="1 5 9">Belongs to the Glu/Leu/Phe/Val dehydrogenases family.</text>
</comment>
<evidence type="ECO:0000256" key="9">
    <source>
        <dbReference type="RuleBase" id="RU004417"/>
    </source>
</evidence>
<dbReference type="PANTHER" id="PTHR43571:SF1">
    <property type="entry name" value="NADP-SPECIFIC GLUTAMATE DEHYDROGENASE 1-RELATED"/>
    <property type="match status" value="1"/>
</dbReference>
<organism evidence="11 12">
    <name type="scientific">Oscillibacter hominis</name>
    <dbReference type="NCBI Taxonomy" id="2763056"/>
    <lineage>
        <taxon>Bacteria</taxon>
        <taxon>Bacillati</taxon>
        <taxon>Bacillota</taxon>
        <taxon>Clostridia</taxon>
        <taxon>Eubacteriales</taxon>
        <taxon>Oscillospiraceae</taxon>
        <taxon>Oscillibacter</taxon>
    </lineage>
</organism>
<feature type="active site" description="Proton donor" evidence="6">
    <location>
        <position position="126"/>
    </location>
</feature>
<dbReference type="GO" id="GO:0005829">
    <property type="term" value="C:cytosol"/>
    <property type="evidence" value="ECO:0007669"/>
    <property type="project" value="TreeGrafter"/>
</dbReference>
<evidence type="ECO:0000313" key="11">
    <source>
        <dbReference type="EMBL" id="QNL45034.1"/>
    </source>
</evidence>
<sequence length="450" mass="49763">MNAYLSRVLEDVKTKNANEPEFLQTVEEVLSSLEPVIEAHPEYEKCALLERIVEPERTIEFRVTWEDDNHVWHVNRGYRVQYNGALGPYKGGIRFDPSVNLSIIKFLGFEQVFKDAMTGLPIGGAKGGSDFDPRGKSDAEVMRFCQAFISELYRHIGQDIDCPAGDLGCGGREIGYMYGQYRRLVGASEFGALSGKAVCTGGSILRPEATGFGAVYYLVEALKHDGEDIKGKRIAMSGYGNVGWGIMKKAAELGAKVTYFAGPDGYIHDPEGVSTEEKLNYILEMRAKDPMHCKPYAEKFGCEFVPATKCWGVKDVDIYMPAATQNDVNLDWAKKIAESGVKYYIEVANMPTTNEALEFLKEQKHMVVAPSKAVNAGGVSVSELEMAQNAERLYWTAEEVDEKLKGIMKNIYQSSVEVAERYGLGYDLVAGANIVGFQKVADAMMAQGIF</sequence>
<dbReference type="GO" id="GO:0000166">
    <property type="term" value="F:nucleotide binding"/>
    <property type="evidence" value="ECO:0007669"/>
    <property type="project" value="UniProtKB-KW"/>
</dbReference>
<dbReference type="PRINTS" id="PR00082">
    <property type="entry name" value="GLFDHDRGNASE"/>
</dbReference>
<keyword evidence="7" id="KW-0547">Nucleotide-binding</keyword>
<feature type="binding site" evidence="7">
    <location>
        <position position="111"/>
    </location>
    <ligand>
        <name>substrate</name>
    </ligand>
</feature>
<evidence type="ECO:0000256" key="8">
    <source>
        <dbReference type="PIRSR" id="PIRSR000185-3"/>
    </source>
</evidence>
<name>A0A7G9B653_9FIRM</name>
<dbReference type="Pfam" id="PF00208">
    <property type="entry name" value="ELFV_dehydrog"/>
    <property type="match status" value="1"/>
</dbReference>
<dbReference type="AlphaFoldDB" id="A0A7G9B653"/>
<dbReference type="InterPro" id="IPR046346">
    <property type="entry name" value="Aminoacid_DH-like_N_sf"/>
</dbReference>
<evidence type="ECO:0000256" key="5">
    <source>
        <dbReference type="PIRNR" id="PIRNR000185"/>
    </source>
</evidence>
<feature type="binding site" evidence="7">
    <location>
        <position position="90"/>
    </location>
    <ligand>
        <name>substrate</name>
    </ligand>
</feature>
<dbReference type="Gene3D" id="1.10.285.10">
    <property type="entry name" value="Glutamate Dehydrogenase, chain A, domain 3"/>
    <property type="match status" value="2"/>
</dbReference>
<dbReference type="NCBIfam" id="NF006929">
    <property type="entry name" value="PRK09414.1"/>
    <property type="match status" value="1"/>
</dbReference>
<dbReference type="InterPro" id="IPR050724">
    <property type="entry name" value="Glu_Leu_Phe_Val_DH"/>
</dbReference>
<evidence type="ECO:0000256" key="2">
    <source>
        <dbReference type="ARBA" id="ARBA00011643"/>
    </source>
</evidence>
<dbReference type="GO" id="GO:0004354">
    <property type="term" value="F:glutamate dehydrogenase (NADP+) activity"/>
    <property type="evidence" value="ECO:0007669"/>
    <property type="project" value="TreeGrafter"/>
</dbReference>
<dbReference type="Pfam" id="PF02812">
    <property type="entry name" value="ELFV_dehydrog_N"/>
    <property type="match status" value="1"/>
</dbReference>
<accession>A0A7G9B653</accession>
<dbReference type="InterPro" id="IPR006096">
    <property type="entry name" value="Glu/Leu/Phe/Val/Trp_DH_C"/>
</dbReference>
<dbReference type="PIRSF" id="PIRSF000185">
    <property type="entry name" value="Glu_DH"/>
    <property type="match status" value="1"/>
</dbReference>
<evidence type="ECO:0000256" key="6">
    <source>
        <dbReference type="PIRSR" id="PIRSR000185-1"/>
    </source>
</evidence>
<dbReference type="InterPro" id="IPR006095">
    <property type="entry name" value="Glu/Leu/Phe/Val/Trp_DH"/>
</dbReference>
<feature type="binding site" evidence="7">
    <location>
        <position position="241"/>
    </location>
    <ligand>
        <name>NAD(+)</name>
        <dbReference type="ChEBI" id="CHEBI:57540"/>
    </ligand>
</feature>
<protein>
    <recommendedName>
        <fullName evidence="3 5">Glutamate dehydrogenase</fullName>
    </recommendedName>
</protein>
<dbReference type="InterPro" id="IPR036291">
    <property type="entry name" value="NAD(P)-bd_dom_sf"/>
</dbReference>
<dbReference type="Proteomes" id="UP000515960">
    <property type="component" value="Chromosome"/>
</dbReference>
<proteinExistence type="inferred from homology"/>
<dbReference type="EMBL" id="CP060490">
    <property type="protein sequence ID" value="QNL45034.1"/>
    <property type="molecule type" value="Genomic_DNA"/>
</dbReference>
<dbReference type="GO" id="GO:0006537">
    <property type="term" value="P:glutamate biosynthetic process"/>
    <property type="evidence" value="ECO:0007669"/>
    <property type="project" value="UniProtKB-ARBA"/>
</dbReference>
<dbReference type="InterPro" id="IPR033524">
    <property type="entry name" value="Glu/Leu/Phe/Val_DH_AS"/>
</dbReference>
<dbReference type="InterPro" id="IPR014362">
    <property type="entry name" value="Glu_DH"/>
</dbReference>
<dbReference type="SUPFAM" id="SSF51735">
    <property type="entry name" value="NAD(P)-binding Rossmann-fold domains"/>
    <property type="match status" value="1"/>
</dbReference>
<dbReference type="InterPro" id="IPR006097">
    <property type="entry name" value="Glu/Leu/Phe/Val/Trp_DH_dimer"/>
</dbReference>
<evidence type="ECO:0000256" key="3">
    <source>
        <dbReference type="ARBA" id="ARBA00012896"/>
    </source>
</evidence>